<evidence type="ECO:0000256" key="6">
    <source>
        <dbReference type="SAM" id="Phobius"/>
    </source>
</evidence>
<dbReference type="PANTHER" id="PTHR23502">
    <property type="entry name" value="MAJOR FACILITATOR SUPERFAMILY"/>
    <property type="match status" value="1"/>
</dbReference>
<keyword evidence="8" id="KW-1185">Reference proteome</keyword>
<feature type="transmembrane region" description="Helical" evidence="6">
    <location>
        <begin position="405"/>
        <end position="427"/>
    </location>
</feature>
<dbReference type="Pfam" id="PF07690">
    <property type="entry name" value="MFS_1"/>
    <property type="match status" value="1"/>
</dbReference>
<dbReference type="InterPro" id="IPR011701">
    <property type="entry name" value="MFS"/>
</dbReference>
<feature type="transmembrane region" description="Helical" evidence="6">
    <location>
        <begin position="448"/>
        <end position="469"/>
    </location>
</feature>
<reference evidence="7 8" key="1">
    <citation type="journal article" date="2012" name="PLoS Pathog.">
        <title>Diverse lifestyles and strategies of plant pathogenesis encoded in the genomes of eighteen Dothideomycetes fungi.</title>
        <authorList>
            <person name="Ohm R.A."/>
            <person name="Feau N."/>
            <person name="Henrissat B."/>
            <person name="Schoch C.L."/>
            <person name="Horwitz B.A."/>
            <person name="Barry K.W."/>
            <person name="Condon B.J."/>
            <person name="Copeland A.C."/>
            <person name="Dhillon B."/>
            <person name="Glaser F."/>
            <person name="Hesse C.N."/>
            <person name="Kosti I."/>
            <person name="LaButti K."/>
            <person name="Lindquist E.A."/>
            <person name="Lucas S."/>
            <person name="Salamov A.A."/>
            <person name="Bradshaw R.E."/>
            <person name="Ciuffetti L."/>
            <person name="Hamelin R.C."/>
            <person name="Kema G.H.J."/>
            <person name="Lawrence C."/>
            <person name="Scott J.A."/>
            <person name="Spatafora J.W."/>
            <person name="Turgeon B.G."/>
            <person name="de Wit P.J.G.M."/>
            <person name="Zhong S."/>
            <person name="Goodwin S.B."/>
            <person name="Grigoriev I.V."/>
        </authorList>
    </citation>
    <scope>NUCLEOTIDE SEQUENCE [LARGE SCALE GENOMIC DNA]</scope>
    <source>
        <strain evidence="7 8">SO2202</strain>
    </source>
</reference>
<dbReference type="eggNOG" id="KOG0255">
    <property type="taxonomic scope" value="Eukaryota"/>
</dbReference>
<dbReference type="AlphaFoldDB" id="M3D8I4"/>
<feature type="region of interest" description="Disordered" evidence="5">
    <location>
        <begin position="295"/>
        <end position="329"/>
    </location>
</feature>
<accession>M3D8I4</accession>
<keyword evidence="2 6" id="KW-0812">Transmembrane</keyword>
<dbReference type="Proteomes" id="UP000016931">
    <property type="component" value="Unassembled WGS sequence"/>
</dbReference>
<dbReference type="PANTHER" id="PTHR23502:SF149">
    <property type="entry name" value="TRANSPORTER, PUTATIVE-RELATED"/>
    <property type="match status" value="1"/>
</dbReference>
<gene>
    <name evidence="7" type="ORF">SEPMUDRAFT_148000</name>
</gene>
<dbReference type="Gene3D" id="1.20.1250.20">
    <property type="entry name" value="MFS general substrate transporter like domains"/>
    <property type="match status" value="1"/>
</dbReference>
<organism evidence="7 8">
    <name type="scientific">Sphaerulina musiva (strain SO2202)</name>
    <name type="common">Poplar stem canker fungus</name>
    <name type="synonym">Septoria musiva</name>
    <dbReference type="NCBI Taxonomy" id="692275"/>
    <lineage>
        <taxon>Eukaryota</taxon>
        <taxon>Fungi</taxon>
        <taxon>Dikarya</taxon>
        <taxon>Ascomycota</taxon>
        <taxon>Pezizomycotina</taxon>
        <taxon>Dothideomycetes</taxon>
        <taxon>Dothideomycetidae</taxon>
        <taxon>Mycosphaerellales</taxon>
        <taxon>Mycosphaerellaceae</taxon>
        <taxon>Sphaerulina</taxon>
    </lineage>
</organism>
<protein>
    <submittedName>
        <fullName evidence="7">MFS general substrate transporter</fullName>
    </submittedName>
</protein>
<evidence type="ECO:0000256" key="5">
    <source>
        <dbReference type="SAM" id="MobiDB-lite"/>
    </source>
</evidence>
<dbReference type="OrthoDB" id="5215911at2759"/>
<feature type="transmembrane region" description="Helical" evidence="6">
    <location>
        <begin position="223"/>
        <end position="243"/>
    </location>
</feature>
<keyword evidence="4 6" id="KW-0472">Membrane</keyword>
<dbReference type="STRING" id="692275.M3D8I4"/>
<dbReference type="SUPFAM" id="SSF103473">
    <property type="entry name" value="MFS general substrate transporter"/>
    <property type="match status" value="1"/>
</dbReference>
<dbReference type="GO" id="GO:0005886">
    <property type="term" value="C:plasma membrane"/>
    <property type="evidence" value="ECO:0007669"/>
    <property type="project" value="TreeGrafter"/>
</dbReference>
<evidence type="ECO:0000313" key="7">
    <source>
        <dbReference type="EMBL" id="EMF14204.1"/>
    </source>
</evidence>
<evidence type="ECO:0000256" key="3">
    <source>
        <dbReference type="ARBA" id="ARBA00022989"/>
    </source>
</evidence>
<keyword evidence="3 6" id="KW-1133">Transmembrane helix</keyword>
<feature type="transmembrane region" description="Helical" evidence="6">
    <location>
        <begin position="362"/>
        <end position="385"/>
    </location>
</feature>
<feature type="transmembrane region" description="Helical" evidence="6">
    <location>
        <begin position="196"/>
        <end position="217"/>
    </location>
</feature>
<evidence type="ECO:0000256" key="4">
    <source>
        <dbReference type="ARBA" id="ARBA00023136"/>
    </source>
</evidence>
<dbReference type="GO" id="GO:0022857">
    <property type="term" value="F:transmembrane transporter activity"/>
    <property type="evidence" value="ECO:0007669"/>
    <property type="project" value="InterPro"/>
</dbReference>
<feature type="transmembrane region" description="Helical" evidence="6">
    <location>
        <begin position="475"/>
        <end position="496"/>
    </location>
</feature>
<dbReference type="RefSeq" id="XP_016762325.1">
    <property type="nucleotide sequence ID" value="XM_016904639.1"/>
</dbReference>
<dbReference type="GeneID" id="27901776"/>
<dbReference type="InterPro" id="IPR036259">
    <property type="entry name" value="MFS_trans_sf"/>
</dbReference>
<dbReference type="EMBL" id="KB456262">
    <property type="protein sequence ID" value="EMF14204.1"/>
    <property type="molecule type" value="Genomic_DNA"/>
</dbReference>
<evidence type="ECO:0000313" key="8">
    <source>
        <dbReference type="Proteomes" id="UP000016931"/>
    </source>
</evidence>
<evidence type="ECO:0000256" key="1">
    <source>
        <dbReference type="ARBA" id="ARBA00004141"/>
    </source>
</evidence>
<name>M3D8I4_SPHMS</name>
<comment type="subcellular location">
    <subcellularLocation>
        <location evidence="1">Membrane</location>
        <topology evidence="1">Multi-pass membrane protein</topology>
    </subcellularLocation>
</comment>
<feature type="transmembrane region" description="Helical" evidence="6">
    <location>
        <begin position="540"/>
        <end position="564"/>
    </location>
</feature>
<proteinExistence type="predicted"/>
<feature type="transmembrane region" description="Helical" evidence="6">
    <location>
        <begin position="105"/>
        <end position="123"/>
    </location>
</feature>
<feature type="compositionally biased region" description="Polar residues" evidence="5">
    <location>
        <begin position="299"/>
        <end position="309"/>
    </location>
</feature>
<dbReference type="HOGENOM" id="CLU_008455_13_2_1"/>
<sequence>MEMNTNARELHELEQELHIDIVPGTEVMTDVGSHHFVKGGGASSQVLVPQPSEHPHDPLNWSQWWKMLCITSTTVVTFTQGFGPLALAPMFGDYIKEFDSNLHDVVKFTGVCILVLGFSNFIWVPISTSCGRRPVFILSQIVCLVASIWRARATSYGSFMGACILNGIGAGPAETIQPAVIADIFFLHDRGFWNTLYWVAYMGSLMVGPIVSGSMALHLGWRSFWWLNVGLLGLSLAMVIFMFPETKWHRLHPDEIGTSSDLKTVDTKNSTSADTIERPMTSRSRMVLADEWHEDTEKSTSGGNITRVQSNHHPHHSTTSANNNRVPWLGKGAPGRSQWGIYTPTANPWKSIFIDLWTPWKLFAFPIVEFASFVVSWSCSSFLTVNLTQSQAFAAPPYNFSSQTIGFFNFAILGGSMLGLFTAGPLSDWVSARATKKNRGIREPEMRLPAMIPYVFIMILGNCIVAFGYDNHWPWQLIVILGYACAGIQVAALPAMVTTYAVDSYKPVAGSLMVSITVNKNLWGYGFSEFITPWATKHGFVPPIMTNMSLVTLWCALGVVFYFWGKQFRRWSRNSGVHRL</sequence>
<dbReference type="OMA" id="TCAGIQV"/>
<evidence type="ECO:0000256" key="2">
    <source>
        <dbReference type="ARBA" id="ARBA00022692"/>
    </source>
</evidence>
<feature type="transmembrane region" description="Helical" evidence="6">
    <location>
        <begin position="135"/>
        <end position="151"/>
    </location>
</feature>